<dbReference type="EMBL" id="VYWO01000005">
    <property type="protein sequence ID" value="KAA9300333.1"/>
    <property type="molecule type" value="Genomic_DNA"/>
</dbReference>
<dbReference type="PANTHER" id="PTHR30572">
    <property type="entry name" value="MEMBRANE COMPONENT OF TRANSPORTER-RELATED"/>
    <property type="match status" value="1"/>
</dbReference>
<comment type="subcellular location">
    <subcellularLocation>
        <location evidence="1">Cell membrane</location>
        <topology evidence="1">Multi-pass membrane protein</topology>
    </subcellularLocation>
</comment>
<dbReference type="PANTHER" id="PTHR30572:SF4">
    <property type="entry name" value="ABC TRANSPORTER PERMEASE YTRF"/>
    <property type="match status" value="1"/>
</dbReference>
<dbReference type="Pfam" id="PF02687">
    <property type="entry name" value="FtsX"/>
    <property type="match status" value="1"/>
</dbReference>
<evidence type="ECO:0000259" key="8">
    <source>
        <dbReference type="Pfam" id="PF02687"/>
    </source>
</evidence>
<dbReference type="GO" id="GO:0005886">
    <property type="term" value="C:plasma membrane"/>
    <property type="evidence" value="ECO:0007669"/>
    <property type="project" value="UniProtKB-SubCell"/>
</dbReference>
<dbReference type="InterPro" id="IPR003838">
    <property type="entry name" value="ABC3_permease_C"/>
</dbReference>
<evidence type="ECO:0000256" key="6">
    <source>
        <dbReference type="ARBA" id="ARBA00038076"/>
    </source>
</evidence>
<feature type="transmembrane region" description="Helical" evidence="7">
    <location>
        <begin position="259"/>
        <end position="283"/>
    </location>
</feature>
<evidence type="ECO:0000256" key="4">
    <source>
        <dbReference type="ARBA" id="ARBA00022989"/>
    </source>
</evidence>
<feature type="transmembrane region" description="Helical" evidence="7">
    <location>
        <begin position="12"/>
        <end position="30"/>
    </location>
</feature>
<evidence type="ECO:0000256" key="3">
    <source>
        <dbReference type="ARBA" id="ARBA00022692"/>
    </source>
</evidence>
<reference evidence="9 10" key="1">
    <citation type="submission" date="2019-09" db="EMBL/GenBank/DDBJ databases">
        <title>Draft genome sequence assemblies of isolates from the urinary tract.</title>
        <authorList>
            <person name="Mores C.R."/>
            <person name="Putonti C."/>
            <person name="Wolfe A.J."/>
        </authorList>
    </citation>
    <scope>NUCLEOTIDE SEQUENCE [LARGE SCALE GENOMIC DNA]</scope>
    <source>
        <strain evidence="9 10">UMB623</strain>
    </source>
</reference>
<comment type="caution">
    <text evidence="9">The sequence shown here is derived from an EMBL/GenBank/DDBJ whole genome shotgun (WGS) entry which is preliminary data.</text>
</comment>
<feature type="transmembrane region" description="Helical" evidence="7">
    <location>
        <begin position="688"/>
        <end position="709"/>
    </location>
</feature>
<evidence type="ECO:0000313" key="9">
    <source>
        <dbReference type="EMBL" id="KAA9300333.1"/>
    </source>
</evidence>
<feature type="domain" description="ABC3 transporter permease C-terminal" evidence="8">
    <location>
        <begin position="262"/>
        <end position="381"/>
    </location>
</feature>
<dbReference type="InterPro" id="IPR050250">
    <property type="entry name" value="Macrolide_Exporter_MacB"/>
</dbReference>
<comment type="similarity">
    <text evidence="6">Belongs to the ABC-4 integral membrane protein family.</text>
</comment>
<evidence type="ECO:0000313" key="10">
    <source>
        <dbReference type="Proteomes" id="UP000327148"/>
    </source>
</evidence>
<evidence type="ECO:0000256" key="5">
    <source>
        <dbReference type="ARBA" id="ARBA00023136"/>
    </source>
</evidence>
<name>A0A5N1GHC3_9LACT</name>
<accession>A0A5N1GHC3</accession>
<sequence>MSPMNKRNLPIFVSLLIVSLFFTVIFYYAYTNISANNRHLKATNFYDARLSEDLSQADIEQLHQIEAIEIAGGSSAKAHSGKYKDHLISLVGQDLAVNQMREESYLISGRFPQQADEIVLNESLVKEEGLALGDELRIDLGQRLIDGEAIDARSTYTPQESFETEESRHFRLVGVYKDFYNENLKINYGLPLVAEDEALIPLIKFKSFDEAYANREAIQAEIQELLGQEVDLEFNEALVRFYGLDVPAAKNLMTQLVNVLTLLLCMGIFVFFVKNIFWVWGLRKVRELSMYKSIGSTDFQIYQILVKGAVSISILPIIIGHFLGFFLIRYLFELANSGKAELVFFNQVTFNWLLSLLIVCLALVVVLLAVIYPARKIAQIDIIEGLKGNFNFFQKKGKKRHPDLWKELRLNNMASLKSQRYISAIGILIVALFCIVYAIADYNRDFYAFDDGYNLTVHYYNDTGDLPTILEDILADYGGRGFISKEKHLAIAPELELSQAAKALDLDEQLSEMMADSSENYLSGDLIALEEEDLERLGGCAGTYTLYNQVQADPNTPIAQAESVPYFAKPNQVKVTVNDETEEGPINLPIAHTIEDLGPYQTRILPFTVMIYTDFSTYQDLMAKTHDEKNLNYPFVLKLNLPEDEASRAKEAISSQIERTISYHESFKVFSKEEIQAEQFTDIQSFKLMIFGIAAIIFMMNITNGYSSINLSLMSRRKEIGTLYSIGMDLKALKQGFTKEFLIEQGKSFLLAVLISLVIMAGIAGAFRSIEMKAFVFYFPYVEFIIFSCLIYGLNLIIYRLGLKSLLDHEAIDLIREI</sequence>
<keyword evidence="5 7" id="KW-0472">Membrane</keyword>
<evidence type="ECO:0000256" key="1">
    <source>
        <dbReference type="ARBA" id="ARBA00004651"/>
    </source>
</evidence>
<gene>
    <name evidence="9" type="ORF">F6I03_07830</name>
</gene>
<feature type="transmembrane region" description="Helical" evidence="7">
    <location>
        <begin position="352"/>
        <end position="372"/>
    </location>
</feature>
<organism evidence="9 10">
    <name type="scientific">Aerococcus sanguinicola</name>
    <dbReference type="NCBI Taxonomy" id="119206"/>
    <lineage>
        <taxon>Bacteria</taxon>
        <taxon>Bacillati</taxon>
        <taxon>Bacillota</taxon>
        <taxon>Bacilli</taxon>
        <taxon>Lactobacillales</taxon>
        <taxon>Aerococcaceae</taxon>
        <taxon>Aerococcus</taxon>
    </lineage>
</organism>
<dbReference type="Proteomes" id="UP000327148">
    <property type="component" value="Unassembled WGS sequence"/>
</dbReference>
<proteinExistence type="inferred from homology"/>
<dbReference type="GO" id="GO:0022857">
    <property type="term" value="F:transmembrane transporter activity"/>
    <property type="evidence" value="ECO:0007669"/>
    <property type="project" value="TreeGrafter"/>
</dbReference>
<keyword evidence="2" id="KW-1003">Cell membrane</keyword>
<protein>
    <submittedName>
        <fullName evidence="9">ABC transporter permease</fullName>
    </submittedName>
</protein>
<feature type="transmembrane region" description="Helical" evidence="7">
    <location>
        <begin position="304"/>
        <end position="332"/>
    </location>
</feature>
<dbReference type="AlphaFoldDB" id="A0A5N1GHC3"/>
<evidence type="ECO:0000256" key="7">
    <source>
        <dbReference type="SAM" id="Phobius"/>
    </source>
</evidence>
<keyword evidence="4 7" id="KW-1133">Transmembrane helix</keyword>
<evidence type="ECO:0000256" key="2">
    <source>
        <dbReference type="ARBA" id="ARBA00022475"/>
    </source>
</evidence>
<feature type="transmembrane region" description="Helical" evidence="7">
    <location>
        <begin position="776"/>
        <end position="799"/>
    </location>
</feature>
<feature type="transmembrane region" description="Helical" evidence="7">
    <location>
        <begin position="749"/>
        <end position="770"/>
    </location>
</feature>
<keyword evidence="3 7" id="KW-0812">Transmembrane</keyword>
<dbReference type="OrthoDB" id="9793166at2"/>
<feature type="transmembrane region" description="Helical" evidence="7">
    <location>
        <begin position="421"/>
        <end position="440"/>
    </location>
</feature>